<dbReference type="InterPro" id="IPR005653">
    <property type="entry name" value="OstA-like_N"/>
</dbReference>
<sequence length="165" mass="18172">MRAIGKMLRSQNTEHNRKFKWGHWLGGLALLFPLTLSFGQFPAAYSQNSSRSITLRADIQEANARTGVLTARGNVQILYPARNIQATAAQAQYFSRERRIVLSGNVYVLQEGNSLRGETVTYLIDEGRFVALPQAQGQQVEAIYIVPESTNSPGSPAPLPATPEL</sequence>
<feature type="domain" description="Organic solvent tolerance-like N-terminal" evidence="1">
    <location>
        <begin position="82"/>
        <end position="127"/>
    </location>
</feature>
<proteinExistence type="predicted"/>
<evidence type="ECO:0000313" key="2">
    <source>
        <dbReference type="EMBL" id="MDJ1183668.1"/>
    </source>
</evidence>
<keyword evidence="3" id="KW-1185">Reference proteome</keyword>
<comment type="caution">
    <text evidence="2">The sequence shown here is derived from an EMBL/GenBank/DDBJ whole genome shotgun (WGS) entry which is preliminary data.</text>
</comment>
<dbReference type="Proteomes" id="UP001232992">
    <property type="component" value="Unassembled WGS sequence"/>
</dbReference>
<protein>
    <submittedName>
        <fullName evidence="2">LptA/OstA family protein</fullName>
    </submittedName>
</protein>
<dbReference type="EMBL" id="JAQOSQ010000009">
    <property type="protein sequence ID" value="MDJ1183668.1"/>
    <property type="molecule type" value="Genomic_DNA"/>
</dbReference>
<evidence type="ECO:0000259" key="1">
    <source>
        <dbReference type="Pfam" id="PF03968"/>
    </source>
</evidence>
<gene>
    <name evidence="2" type="ORF">PMH09_10755</name>
</gene>
<organism evidence="2 3">
    <name type="scientific">Roseofilum casamattae BLCC-M143</name>
    <dbReference type="NCBI Taxonomy" id="3022442"/>
    <lineage>
        <taxon>Bacteria</taxon>
        <taxon>Bacillati</taxon>
        <taxon>Cyanobacteriota</taxon>
        <taxon>Cyanophyceae</taxon>
        <taxon>Desertifilales</taxon>
        <taxon>Desertifilaceae</taxon>
        <taxon>Roseofilum</taxon>
        <taxon>Roseofilum casamattae</taxon>
    </lineage>
</organism>
<reference evidence="2 3" key="1">
    <citation type="submission" date="2023-01" db="EMBL/GenBank/DDBJ databases">
        <title>Novel diversity within Roseofilum (Cyanobacteria; Desertifilaceae) from marine benthic mats with descriptions of four novel species.</title>
        <authorList>
            <person name="Wang Y."/>
            <person name="Berthold D.E."/>
            <person name="Hu J."/>
            <person name="Lefler F.W."/>
            <person name="Laughinghouse H.D. IV."/>
        </authorList>
    </citation>
    <scope>NUCLEOTIDE SEQUENCE [LARGE SCALE GENOMIC DNA]</scope>
    <source>
        <strain evidence="2 3">BLCC-M143</strain>
    </source>
</reference>
<accession>A0ABT7BZH0</accession>
<name>A0ABT7BZH0_9CYAN</name>
<dbReference type="Pfam" id="PF03968">
    <property type="entry name" value="LptD_N"/>
    <property type="match status" value="1"/>
</dbReference>
<dbReference type="Gene3D" id="2.60.450.10">
    <property type="entry name" value="Lipopolysaccharide (LPS) transport protein A like domain"/>
    <property type="match status" value="1"/>
</dbReference>
<evidence type="ECO:0000313" key="3">
    <source>
        <dbReference type="Proteomes" id="UP001232992"/>
    </source>
</evidence>